<feature type="non-terminal residue" evidence="2">
    <location>
        <position position="1"/>
    </location>
</feature>
<dbReference type="EMBL" id="QFNN01000057">
    <property type="protein sequence ID" value="PZO89492.1"/>
    <property type="molecule type" value="Genomic_DNA"/>
</dbReference>
<organism evidence="2 3">
    <name type="scientific">Sphingomonas sanxanigenens</name>
    <dbReference type="NCBI Taxonomy" id="397260"/>
    <lineage>
        <taxon>Bacteria</taxon>
        <taxon>Pseudomonadati</taxon>
        <taxon>Pseudomonadota</taxon>
        <taxon>Alphaproteobacteria</taxon>
        <taxon>Sphingomonadales</taxon>
        <taxon>Sphingomonadaceae</taxon>
        <taxon>Sphingomonas</taxon>
    </lineage>
</organism>
<dbReference type="Proteomes" id="UP000249066">
    <property type="component" value="Unassembled WGS sequence"/>
</dbReference>
<comment type="caution">
    <text evidence="2">The sequence shown here is derived from an EMBL/GenBank/DDBJ whole genome shotgun (WGS) entry which is preliminary data.</text>
</comment>
<evidence type="ECO:0000313" key="3">
    <source>
        <dbReference type="Proteomes" id="UP000249066"/>
    </source>
</evidence>
<sequence>DRRPSERLARDPDNPDARLDVGLDESMDASHRRQLRHCERSEAIQKAPASPWIASLRSQ</sequence>
<protein>
    <submittedName>
        <fullName evidence="2">Uncharacterized protein</fullName>
    </submittedName>
</protein>
<feature type="compositionally biased region" description="Basic and acidic residues" evidence="1">
    <location>
        <begin position="1"/>
        <end position="21"/>
    </location>
</feature>
<gene>
    <name evidence="2" type="ORF">DI623_10115</name>
</gene>
<evidence type="ECO:0000313" key="2">
    <source>
        <dbReference type="EMBL" id="PZO89492.1"/>
    </source>
</evidence>
<reference evidence="2 3" key="1">
    <citation type="submission" date="2017-08" db="EMBL/GenBank/DDBJ databases">
        <title>Infants hospitalized years apart are colonized by the same room-sourced microbial strains.</title>
        <authorList>
            <person name="Brooks B."/>
            <person name="Olm M.R."/>
            <person name="Firek B.A."/>
            <person name="Baker R."/>
            <person name="Thomas B.C."/>
            <person name="Morowitz M.J."/>
            <person name="Banfield J.F."/>
        </authorList>
    </citation>
    <scope>NUCLEOTIDE SEQUENCE [LARGE SCALE GENOMIC DNA]</scope>
    <source>
        <strain evidence="2">S2_018_000_R2_101</strain>
    </source>
</reference>
<feature type="compositionally biased region" description="Basic and acidic residues" evidence="1">
    <location>
        <begin position="28"/>
        <end position="43"/>
    </location>
</feature>
<proteinExistence type="predicted"/>
<name>A0A2W5A8C9_9SPHN</name>
<dbReference type="AlphaFoldDB" id="A0A2W5A8C9"/>
<feature type="region of interest" description="Disordered" evidence="1">
    <location>
        <begin position="1"/>
        <end position="59"/>
    </location>
</feature>
<evidence type="ECO:0000256" key="1">
    <source>
        <dbReference type="SAM" id="MobiDB-lite"/>
    </source>
</evidence>
<accession>A0A2W5A8C9</accession>